<dbReference type="PANTHER" id="PTHR31781">
    <property type="entry name" value="UNC80"/>
    <property type="match status" value="1"/>
</dbReference>
<feature type="domain" description="Protein UNC80 C-terminal" evidence="1">
    <location>
        <begin position="136"/>
        <end position="403"/>
    </location>
</feature>
<evidence type="ECO:0000313" key="3">
    <source>
        <dbReference type="Proteomes" id="UP001153148"/>
    </source>
</evidence>
<accession>A0ABN7NEQ3</accession>
<gene>
    <name evidence="2" type="ORF">TPAB3V08_LOCUS155</name>
</gene>
<name>A0ABN7NEQ3_TIMPD</name>
<dbReference type="Pfam" id="PF20262">
    <property type="entry name" value="UNC80_C"/>
    <property type="match status" value="2"/>
</dbReference>
<sequence length="403" mass="46726">MTERSEFESQPDVIWSCLVEDSALFLRYVLERLTRDKQELMFKILRHLIRFVPKLPQQAAFALYNYIIGYVMFYVRSPQEDCQKLIGAALSILWMVSEQMLQTNPDGGSSHRFIRVKIIRGGKNCQQQLLKIPFPQSVHGIMFKDLKQILRKEQCDASILLTANVPSAKKIIVHGPQEPDAGGIPSQFPVQEDTQFCQILRESLDFFGIEESRHREFFLVDHKTHQIHNPSSYVRDFYFFKRSQYPQLELIHMKPEDAFNALQKQELLHKFVEIGKVLLTWAILKNVDMVVQRVVFLHEELMKLPSFPRKALEADLDLYKEGEMGKELLGLDVLHKFMWVRLIARMFEAMAGNFAYSGDIHLFLNVLNGAVILHSEDACILRYVTATYINAAHNFKNIFSTNG</sequence>
<proteinExistence type="predicted"/>
<dbReference type="PANTHER" id="PTHR31781:SF1">
    <property type="entry name" value="PROTEIN UNC-80 HOMOLOG"/>
    <property type="match status" value="1"/>
</dbReference>
<dbReference type="InterPro" id="IPR046460">
    <property type="entry name" value="UNC80_C"/>
</dbReference>
<evidence type="ECO:0000259" key="1">
    <source>
        <dbReference type="Pfam" id="PF20262"/>
    </source>
</evidence>
<reference evidence="2" key="1">
    <citation type="submission" date="2021-03" db="EMBL/GenBank/DDBJ databases">
        <authorList>
            <person name="Tran Van P."/>
        </authorList>
    </citation>
    <scope>NUCLEOTIDE SEQUENCE</scope>
</reference>
<comment type="caution">
    <text evidence="2">The sequence shown here is derived from an EMBL/GenBank/DDBJ whole genome shotgun (WGS) entry which is preliminary data.</text>
</comment>
<evidence type="ECO:0000313" key="2">
    <source>
        <dbReference type="EMBL" id="CAG2053070.1"/>
    </source>
</evidence>
<dbReference type="EMBL" id="CAJPIN010000120">
    <property type="protein sequence ID" value="CAG2053070.1"/>
    <property type="molecule type" value="Genomic_DNA"/>
</dbReference>
<protein>
    <recommendedName>
        <fullName evidence="1">Protein UNC80 C-terminal domain-containing protein</fullName>
    </recommendedName>
</protein>
<keyword evidence="3" id="KW-1185">Reference proteome</keyword>
<organism evidence="2 3">
    <name type="scientific">Timema podura</name>
    <name type="common">Walking stick</name>
    <dbReference type="NCBI Taxonomy" id="61482"/>
    <lineage>
        <taxon>Eukaryota</taxon>
        <taxon>Metazoa</taxon>
        <taxon>Ecdysozoa</taxon>
        <taxon>Arthropoda</taxon>
        <taxon>Hexapoda</taxon>
        <taxon>Insecta</taxon>
        <taxon>Pterygota</taxon>
        <taxon>Neoptera</taxon>
        <taxon>Polyneoptera</taxon>
        <taxon>Phasmatodea</taxon>
        <taxon>Timematodea</taxon>
        <taxon>Timematoidea</taxon>
        <taxon>Timematidae</taxon>
        <taxon>Timema</taxon>
    </lineage>
</organism>
<feature type="domain" description="Protein UNC80 C-terminal" evidence="1">
    <location>
        <begin position="12"/>
        <end position="97"/>
    </location>
</feature>
<dbReference type="Proteomes" id="UP001153148">
    <property type="component" value="Unassembled WGS sequence"/>
</dbReference>